<evidence type="ECO:0000313" key="3">
    <source>
        <dbReference type="Proteomes" id="UP000664357"/>
    </source>
</evidence>
<feature type="compositionally biased region" description="Acidic residues" evidence="1">
    <location>
        <begin position="307"/>
        <end position="316"/>
    </location>
</feature>
<accession>A0ABV0EKS9</accession>
<dbReference type="RefSeq" id="WP_347298785.1">
    <property type="nucleotide sequence ID" value="NZ_JAFREL020000001.1"/>
</dbReference>
<organism evidence="2 3">
    <name type="scientific">Candidatus Enterococcus ferrettii</name>
    <dbReference type="NCBI Taxonomy" id="2815324"/>
    <lineage>
        <taxon>Bacteria</taxon>
        <taxon>Bacillati</taxon>
        <taxon>Bacillota</taxon>
        <taxon>Bacilli</taxon>
        <taxon>Lactobacillales</taxon>
        <taxon>Enterococcaceae</taxon>
        <taxon>Enterococcus</taxon>
    </lineage>
</organism>
<gene>
    <name evidence="2" type="ORF">JZO67_001187</name>
</gene>
<sequence length="386" mass="44893">MTTKKLQLTQLTTMKRKGLERRFSEHFAEHHAIQHIVESAILVLVRNAFSPCDFSFLAQELICHIFLEGNVQELASVRYFLVCFKEYFTAEEWKKVLARLFESHEEYLAVTQEAREKTDHLHEMLHSGSREAKELMNISTVYKDANGKKHRFTLKDADPCYSIEKTTALLSILNTLTILEKDGVRRFTELVRYIYLPTEPVYDSEQETKVEIEEKPAGDMMSILLPRIQEALDHLQKLEADSAATNPESSFDLENDFYTSKTPEEAMEYLLDGFTLPPKVDNTELVDRIMAAFVHGIKLKDAQPEFFVDDEPENTPDPDSGKKAGTEEVPDKQNNKKSKKKKNKKQNSYESPEAIRKKKEQWEQKRLKRRLDKKMGKSKRNKKKRK</sequence>
<comment type="caution">
    <text evidence="2">The sequence shown here is derived from an EMBL/GenBank/DDBJ whole genome shotgun (WGS) entry which is preliminary data.</text>
</comment>
<feature type="compositionally biased region" description="Basic and acidic residues" evidence="1">
    <location>
        <begin position="319"/>
        <end position="334"/>
    </location>
</feature>
<evidence type="ECO:0000313" key="2">
    <source>
        <dbReference type="EMBL" id="MEO1769236.1"/>
    </source>
</evidence>
<reference evidence="2 3" key="1">
    <citation type="submission" date="2024-02" db="EMBL/GenBank/DDBJ databases">
        <title>The Genome Sequence of Enterococcus sp. DIV0159.</title>
        <authorList>
            <person name="Earl A."/>
            <person name="Manson A."/>
            <person name="Gilmore M."/>
            <person name="Sanders J."/>
            <person name="Shea T."/>
            <person name="Howe W."/>
            <person name="Livny J."/>
            <person name="Cuomo C."/>
            <person name="Neafsey D."/>
            <person name="Birren B."/>
        </authorList>
    </citation>
    <scope>NUCLEOTIDE SEQUENCE [LARGE SCALE GENOMIC DNA]</scope>
    <source>
        <strain evidence="2 3">665A</strain>
    </source>
</reference>
<protein>
    <submittedName>
        <fullName evidence="2">Uncharacterized protein</fullName>
    </submittedName>
</protein>
<name>A0ABV0EKS9_9ENTE</name>
<dbReference type="Proteomes" id="UP000664357">
    <property type="component" value="Unassembled WGS sequence"/>
</dbReference>
<feature type="compositionally biased region" description="Basic residues" evidence="1">
    <location>
        <begin position="366"/>
        <end position="386"/>
    </location>
</feature>
<proteinExistence type="predicted"/>
<evidence type="ECO:0000256" key="1">
    <source>
        <dbReference type="SAM" id="MobiDB-lite"/>
    </source>
</evidence>
<keyword evidence="3" id="KW-1185">Reference proteome</keyword>
<feature type="compositionally biased region" description="Basic residues" evidence="1">
    <location>
        <begin position="335"/>
        <end position="345"/>
    </location>
</feature>
<dbReference type="EMBL" id="JAFREL020000001">
    <property type="protein sequence ID" value="MEO1769236.1"/>
    <property type="molecule type" value="Genomic_DNA"/>
</dbReference>
<feature type="region of interest" description="Disordered" evidence="1">
    <location>
        <begin position="304"/>
        <end position="386"/>
    </location>
</feature>